<evidence type="ECO:0000313" key="2">
    <source>
        <dbReference type="EMBL" id="MBS4181831.1"/>
    </source>
</evidence>
<name>A0A942SY87_9BACI</name>
<protein>
    <recommendedName>
        <fullName evidence="1">ASCH domain-containing protein</fullName>
    </recommendedName>
</protein>
<dbReference type="EMBL" id="JAGYPE010000002">
    <property type="protein sequence ID" value="MBS4181831.1"/>
    <property type="molecule type" value="Genomic_DNA"/>
</dbReference>
<organism evidence="2">
    <name type="scientific">Neobacillus citreus</name>
    <dbReference type="NCBI Taxonomy" id="2833578"/>
    <lineage>
        <taxon>Bacteria</taxon>
        <taxon>Bacillati</taxon>
        <taxon>Bacillota</taxon>
        <taxon>Bacilli</taxon>
        <taxon>Bacillales</taxon>
        <taxon>Bacillaceae</taxon>
        <taxon>Neobacillus</taxon>
    </lineage>
</organism>
<dbReference type="SUPFAM" id="SSF88697">
    <property type="entry name" value="PUA domain-like"/>
    <property type="match status" value="1"/>
</dbReference>
<accession>A0A942SY87</accession>
<comment type="caution">
    <text evidence="2">The sequence shown here is derived from an EMBL/GenBank/DDBJ whole genome shotgun (WGS) entry which is preliminary data.</text>
</comment>
<proteinExistence type="predicted"/>
<dbReference type="Gene3D" id="2.30.130.30">
    <property type="entry name" value="Hypothetical protein"/>
    <property type="match status" value="1"/>
</dbReference>
<dbReference type="InterPro" id="IPR015947">
    <property type="entry name" value="PUA-like_sf"/>
</dbReference>
<evidence type="ECO:0000259" key="1">
    <source>
        <dbReference type="SMART" id="SM01022"/>
    </source>
</evidence>
<feature type="domain" description="ASCH" evidence="1">
    <location>
        <begin position="45"/>
        <end position="146"/>
    </location>
</feature>
<dbReference type="AlphaFoldDB" id="A0A942SY87"/>
<gene>
    <name evidence="2" type="ORF">KHB02_10570</name>
</gene>
<dbReference type="InterPro" id="IPR007374">
    <property type="entry name" value="ASCH_domain"/>
</dbReference>
<reference evidence="2" key="1">
    <citation type="submission" date="2021-05" db="EMBL/GenBank/DDBJ databases">
        <title>Novel Bacillus species.</title>
        <authorList>
            <person name="Liu G."/>
        </authorList>
    </citation>
    <scope>NUCLEOTIDE SEQUENCE</scope>
    <source>
        <strain evidence="2">FJAT-50051</strain>
    </source>
</reference>
<dbReference type="SMART" id="SM01022">
    <property type="entry name" value="ASCH"/>
    <property type="match status" value="1"/>
</dbReference>
<sequence length="152" mass="16846">MIQTSDPSIGDVKQAPWWPIDCEPSGVRLELGHSGTMVTADRSTIHFHRKHYDAMVSGAKVTTVRWNESVPVGAAVFVFDEHPTAAPIAGTVTAVQRHRLNTLTAEQAQQPPGTDMQFFGRQLRENYYPDMPDDAVVEVAELTVEFPRPSCQ</sequence>